<dbReference type="Pfam" id="PF14520">
    <property type="entry name" value="HHH_5"/>
    <property type="match status" value="1"/>
</dbReference>
<evidence type="ECO:0000256" key="4">
    <source>
        <dbReference type="ARBA" id="ARBA00023172"/>
    </source>
</evidence>
<proteinExistence type="inferred from homology"/>
<dbReference type="Gene3D" id="1.10.150.20">
    <property type="entry name" value="5' to 3' exonuclease, C-terminal subdomain"/>
    <property type="match status" value="1"/>
</dbReference>
<dbReference type="Proteomes" id="UP000179001">
    <property type="component" value="Unassembled WGS sequence"/>
</dbReference>
<keyword evidence="3" id="KW-0238">DNA-binding</keyword>
<accession>A0A1F5SWC7</accession>
<evidence type="ECO:0000313" key="8">
    <source>
        <dbReference type="Proteomes" id="UP000179001"/>
    </source>
</evidence>
<evidence type="ECO:0000256" key="1">
    <source>
        <dbReference type="ARBA" id="ARBA00022490"/>
    </source>
</evidence>
<dbReference type="InterPro" id="IPR000085">
    <property type="entry name" value="RuvA"/>
</dbReference>
<keyword evidence="7" id="KW-0547">Nucleotide-binding</keyword>
<feature type="domain" description="Helix-hairpin-helix DNA-binding motif class 1" evidence="6">
    <location>
        <begin position="105"/>
        <end position="124"/>
    </location>
</feature>
<sequence>AYIKGTIIDLGNNFLIIENQGLGYKVYSTNQLIQSSQLGQDIAVFLHHNLKEDSSDLYGFVTKQELLLFQQLISVSGIGPKTALGVFAVSSVLDIHSAIASQDSSMLKKVSGIGAKTADRIILELKNKISFLDDSSLKSSAQMEANSDAIDTLTALGYSTEQARQALSQIPNETSDLSEKIKLALQYLTK</sequence>
<keyword evidence="5" id="KW-0234">DNA repair</keyword>
<gene>
    <name evidence="7" type="ORF">A2478_01095</name>
</gene>
<keyword evidence="7" id="KW-0347">Helicase</keyword>
<dbReference type="Gene3D" id="1.10.8.10">
    <property type="entry name" value="DNA helicase RuvA subunit, C-terminal domain"/>
    <property type="match status" value="1"/>
</dbReference>
<dbReference type="Gene3D" id="2.40.50.140">
    <property type="entry name" value="Nucleic acid-binding proteins"/>
    <property type="match status" value="1"/>
</dbReference>
<dbReference type="NCBIfam" id="TIGR00084">
    <property type="entry name" value="ruvA"/>
    <property type="match status" value="1"/>
</dbReference>
<dbReference type="GO" id="GO:0006310">
    <property type="term" value="P:DNA recombination"/>
    <property type="evidence" value="ECO:0007669"/>
    <property type="project" value="UniProtKB-KW"/>
</dbReference>
<dbReference type="GO" id="GO:0009379">
    <property type="term" value="C:Holliday junction helicase complex"/>
    <property type="evidence" value="ECO:0007669"/>
    <property type="project" value="InterPro"/>
</dbReference>
<dbReference type="InterPro" id="IPR036267">
    <property type="entry name" value="RuvA_C_sf"/>
</dbReference>
<dbReference type="SUPFAM" id="SSF46929">
    <property type="entry name" value="DNA helicase RuvA subunit, C-terminal domain"/>
    <property type="match status" value="1"/>
</dbReference>
<dbReference type="STRING" id="1798002.A2478_01095"/>
<evidence type="ECO:0000256" key="5">
    <source>
        <dbReference type="ARBA" id="ARBA00023204"/>
    </source>
</evidence>
<dbReference type="SMART" id="SM00278">
    <property type="entry name" value="HhH1"/>
    <property type="match status" value="2"/>
</dbReference>
<evidence type="ECO:0000259" key="6">
    <source>
        <dbReference type="SMART" id="SM00278"/>
    </source>
</evidence>
<keyword evidence="2" id="KW-0227">DNA damage</keyword>
<dbReference type="InterPro" id="IPR010994">
    <property type="entry name" value="RuvA_2-like"/>
</dbReference>
<feature type="non-terminal residue" evidence="7">
    <location>
        <position position="1"/>
    </location>
</feature>
<keyword evidence="4" id="KW-0233">DNA recombination</keyword>
<evidence type="ECO:0000313" key="7">
    <source>
        <dbReference type="EMBL" id="OGF31038.1"/>
    </source>
</evidence>
<feature type="domain" description="Helix-hairpin-helix DNA-binding motif class 1" evidence="6">
    <location>
        <begin position="70"/>
        <end position="89"/>
    </location>
</feature>
<dbReference type="InterPro" id="IPR003583">
    <property type="entry name" value="Hlx-hairpin-Hlx_DNA-bd_motif"/>
</dbReference>
<name>A0A1F5SWC7_9BACT</name>
<dbReference type="EMBL" id="MFGJ01000008">
    <property type="protein sequence ID" value="OGF31038.1"/>
    <property type="molecule type" value="Genomic_DNA"/>
</dbReference>
<keyword evidence="7" id="KW-0067">ATP-binding</keyword>
<keyword evidence="7" id="KW-0378">Hydrolase</keyword>
<dbReference type="Pfam" id="PF07499">
    <property type="entry name" value="RuvA_C"/>
    <property type="match status" value="1"/>
</dbReference>
<dbReference type="GO" id="GO:0009378">
    <property type="term" value="F:four-way junction helicase activity"/>
    <property type="evidence" value="ECO:0007669"/>
    <property type="project" value="InterPro"/>
</dbReference>
<dbReference type="SUPFAM" id="SSF47781">
    <property type="entry name" value="RuvA domain 2-like"/>
    <property type="match status" value="1"/>
</dbReference>
<reference evidence="7 8" key="1">
    <citation type="journal article" date="2016" name="Nat. Commun.">
        <title>Thousands of microbial genomes shed light on interconnected biogeochemical processes in an aquifer system.</title>
        <authorList>
            <person name="Anantharaman K."/>
            <person name="Brown C.T."/>
            <person name="Hug L.A."/>
            <person name="Sharon I."/>
            <person name="Castelle C.J."/>
            <person name="Probst A.J."/>
            <person name="Thomas B.C."/>
            <person name="Singh A."/>
            <person name="Wilkins M.J."/>
            <person name="Karaoz U."/>
            <person name="Brodie E.L."/>
            <person name="Williams K.H."/>
            <person name="Hubbard S.S."/>
            <person name="Banfield J.F."/>
        </authorList>
    </citation>
    <scope>NUCLEOTIDE SEQUENCE [LARGE SCALE GENOMIC DNA]</scope>
</reference>
<comment type="caution">
    <text evidence="7">The sequence shown here is derived from an EMBL/GenBank/DDBJ whole genome shotgun (WGS) entry which is preliminary data.</text>
</comment>
<evidence type="ECO:0000256" key="2">
    <source>
        <dbReference type="ARBA" id="ARBA00022763"/>
    </source>
</evidence>
<keyword evidence="1" id="KW-0963">Cytoplasm</keyword>
<dbReference type="SUPFAM" id="SSF50249">
    <property type="entry name" value="Nucleic acid-binding proteins"/>
    <property type="match status" value="1"/>
</dbReference>
<dbReference type="InterPro" id="IPR013849">
    <property type="entry name" value="DNA_helicase_Holl-junc_RuvA_I"/>
</dbReference>
<protein>
    <submittedName>
        <fullName evidence="7">Holliday junction DNA helicase RuvA</fullName>
    </submittedName>
</protein>
<dbReference type="AlphaFoldDB" id="A0A1F5SWC7"/>
<organism evidence="7 8">
    <name type="scientific">Candidatus Falkowbacteria bacterium RIFOXYC2_FULL_36_12</name>
    <dbReference type="NCBI Taxonomy" id="1798002"/>
    <lineage>
        <taxon>Bacteria</taxon>
        <taxon>Candidatus Falkowiibacteriota</taxon>
    </lineage>
</organism>
<dbReference type="HAMAP" id="MF_00031">
    <property type="entry name" value="DNA_HJ_migration_RuvA"/>
    <property type="match status" value="1"/>
</dbReference>
<dbReference type="InterPro" id="IPR012340">
    <property type="entry name" value="NA-bd_OB-fold"/>
</dbReference>
<dbReference type="GO" id="GO:0005524">
    <property type="term" value="F:ATP binding"/>
    <property type="evidence" value="ECO:0007669"/>
    <property type="project" value="InterPro"/>
</dbReference>
<dbReference type="Pfam" id="PF01330">
    <property type="entry name" value="RuvA_N"/>
    <property type="match status" value="1"/>
</dbReference>
<dbReference type="GO" id="GO:0003677">
    <property type="term" value="F:DNA binding"/>
    <property type="evidence" value="ECO:0007669"/>
    <property type="project" value="UniProtKB-KW"/>
</dbReference>
<dbReference type="InterPro" id="IPR011114">
    <property type="entry name" value="RuvA_C"/>
</dbReference>
<dbReference type="CDD" id="cd14332">
    <property type="entry name" value="UBA_RuvA_C"/>
    <property type="match status" value="1"/>
</dbReference>
<evidence type="ECO:0000256" key="3">
    <source>
        <dbReference type="ARBA" id="ARBA00023125"/>
    </source>
</evidence>
<dbReference type="GO" id="GO:0006281">
    <property type="term" value="P:DNA repair"/>
    <property type="evidence" value="ECO:0007669"/>
    <property type="project" value="UniProtKB-KW"/>
</dbReference>